<evidence type="ECO:0000256" key="1">
    <source>
        <dbReference type="SAM" id="MobiDB-lite"/>
    </source>
</evidence>
<dbReference type="AlphaFoldDB" id="A0A166W6H0"/>
<keyword evidence="3" id="KW-1185">Reference proteome</keyword>
<dbReference type="Proteomes" id="UP000076643">
    <property type="component" value="Unassembled WGS sequence"/>
</dbReference>
<name>A0A166W6H0_9GAMM</name>
<dbReference type="PATRIC" id="fig|1365250.3.peg.3262"/>
<evidence type="ECO:0000313" key="3">
    <source>
        <dbReference type="Proteomes" id="UP000076643"/>
    </source>
</evidence>
<organism evidence="2 3">
    <name type="scientific">Pseudoalteromonas luteoviolacea DSM 6061</name>
    <dbReference type="NCBI Taxonomy" id="1365250"/>
    <lineage>
        <taxon>Bacteria</taxon>
        <taxon>Pseudomonadati</taxon>
        <taxon>Pseudomonadota</taxon>
        <taxon>Gammaproteobacteria</taxon>
        <taxon>Alteromonadales</taxon>
        <taxon>Pseudoalteromonadaceae</taxon>
        <taxon>Pseudoalteromonas</taxon>
    </lineage>
</organism>
<accession>A0A166W6H0</accession>
<protein>
    <submittedName>
        <fullName evidence="2">Uncharacterized protein</fullName>
    </submittedName>
</protein>
<sequence length="32" mass="3788">MDGQNDFQENKQKKSKKNLKSPYTGLLSWLNF</sequence>
<evidence type="ECO:0000313" key="2">
    <source>
        <dbReference type="EMBL" id="KZN35793.1"/>
    </source>
</evidence>
<proteinExistence type="predicted"/>
<feature type="region of interest" description="Disordered" evidence="1">
    <location>
        <begin position="1"/>
        <end position="24"/>
    </location>
</feature>
<gene>
    <name evidence="2" type="ORF">N475_18320</name>
</gene>
<dbReference type="EMBL" id="AUYB01000111">
    <property type="protein sequence ID" value="KZN35793.1"/>
    <property type="molecule type" value="Genomic_DNA"/>
</dbReference>
<reference evidence="2 3" key="1">
    <citation type="submission" date="2013-07" db="EMBL/GenBank/DDBJ databases">
        <title>Comparative Genomic and Metabolomic Analysis of Twelve Strains of Pseudoalteromonas luteoviolacea.</title>
        <authorList>
            <person name="Vynne N.G."/>
            <person name="Mansson M."/>
            <person name="Gram L."/>
        </authorList>
    </citation>
    <scope>NUCLEOTIDE SEQUENCE [LARGE SCALE GENOMIC DNA]</scope>
    <source>
        <strain evidence="2 3">DSM 6061</strain>
    </source>
</reference>
<comment type="caution">
    <text evidence="2">The sequence shown here is derived from an EMBL/GenBank/DDBJ whole genome shotgun (WGS) entry which is preliminary data.</text>
</comment>